<evidence type="ECO:0000313" key="1">
    <source>
        <dbReference type="EMBL" id="GIM46338.1"/>
    </source>
</evidence>
<dbReference type="RefSeq" id="WP_282199453.1">
    <property type="nucleotide sequence ID" value="NZ_BOQE01000001.1"/>
</dbReference>
<reference evidence="1" key="1">
    <citation type="journal article" date="2023" name="Int. J. Syst. Evol. Microbiol.">
        <title>Collibacillus ludicampi gen. nov., sp. nov., a new soil bacterium of the family Alicyclobacillaceae.</title>
        <authorList>
            <person name="Jojima T."/>
            <person name="Ioku Y."/>
            <person name="Fukuta Y."/>
            <person name="Shirasaka N."/>
            <person name="Matsumura Y."/>
            <person name="Mori M."/>
        </authorList>
    </citation>
    <scope>NUCLEOTIDE SEQUENCE</scope>
    <source>
        <strain evidence="1">TP075</strain>
    </source>
</reference>
<dbReference type="SUPFAM" id="SSF53335">
    <property type="entry name" value="S-adenosyl-L-methionine-dependent methyltransferases"/>
    <property type="match status" value="1"/>
</dbReference>
<organism evidence="1 2">
    <name type="scientific">Collibacillus ludicampi</name>
    <dbReference type="NCBI Taxonomy" id="2771369"/>
    <lineage>
        <taxon>Bacteria</taxon>
        <taxon>Bacillati</taxon>
        <taxon>Bacillota</taxon>
        <taxon>Bacilli</taxon>
        <taxon>Bacillales</taxon>
        <taxon>Alicyclobacillaceae</taxon>
        <taxon>Collibacillus</taxon>
    </lineage>
</organism>
<sequence>MIIASNSTFEGAICVLAIHHFDDLIFPFQEVYRVIDKGRFVIFTSSPEQMQRYWLNEYFPKMMEASCNQMPSIYYVKEILKQVGFTIVGLETFMIQPNLRDFFLYSGKYEPHMYLNPKVRAGISSFANLATQEEIESGCSRLRKDIESGRIHEILGKYTSDLGDYVFVVAEKKQKSTLG</sequence>
<protein>
    <recommendedName>
        <fullName evidence="3">Methyltransferase type 11 domain-containing protein</fullName>
    </recommendedName>
</protein>
<dbReference type="AlphaFoldDB" id="A0AAV4LF61"/>
<accession>A0AAV4LF61</accession>
<dbReference type="InterPro" id="IPR029063">
    <property type="entry name" value="SAM-dependent_MTases_sf"/>
</dbReference>
<gene>
    <name evidence="1" type="ORF">DNHGIG_18870</name>
</gene>
<comment type="caution">
    <text evidence="1">The sequence shown here is derived from an EMBL/GenBank/DDBJ whole genome shotgun (WGS) entry which is preliminary data.</text>
</comment>
<proteinExistence type="predicted"/>
<evidence type="ECO:0008006" key="3">
    <source>
        <dbReference type="Google" id="ProtNLM"/>
    </source>
</evidence>
<dbReference type="EMBL" id="BOQE01000001">
    <property type="protein sequence ID" value="GIM46338.1"/>
    <property type="molecule type" value="Genomic_DNA"/>
</dbReference>
<dbReference type="Proteomes" id="UP001057291">
    <property type="component" value="Unassembled WGS sequence"/>
</dbReference>
<keyword evidence="2" id="KW-1185">Reference proteome</keyword>
<evidence type="ECO:0000313" key="2">
    <source>
        <dbReference type="Proteomes" id="UP001057291"/>
    </source>
</evidence>
<name>A0AAV4LF61_9BACL</name>
<dbReference type="Gene3D" id="3.40.50.150">
    <property type="entry name" value="Vaccinia Virus protein VP39"/>
    <property type="match status" value="1"/>
</dbReference>